<dbReference type="RefSeq" id="WP_142089086.1">
    <property type="nucleotide sequence ID" value="NZ_CP035485.1"/>
</dbReference>
<accession>A0A514LH90</accession>
<name>A0A514LH90_9BACI</name>
<proteinExistence type="predicted"/>
<dbReference type="KEGG" id="sale:EPH95_08445"/>
<dbReference type="EMBL" id="CP035485">
    <property type="protein sequence ID" value="QDI91214.1"/>
    <property type="molecule type" value="Genomic_DNA"/>
</dbReference>
<dbReference type="Proteomes" id="UP000319756">
    <property type="component" value="Chromosome"/>
</dbReference>
<evidence type="ECO:0000313" key="2">
    <source>
        <dbReference type="Proteomes" id="UP000319756"/>
    </source>
</evidence>
<keyword evidence="2" id="KW-1185">Reference proteome</keyword>
<evidence type="ECO:0000313" key="1">
    <source>
        <dbReference type="EMBL" id="QDI91214.1"/>
    </source>
</evidence>
<dbReference type="NCBIfam" id="NF010189">
    <property type="entry name" value="PRK13668.1"/>
    <property type="match status" value="1"/>
</dbReference>
<dbReference type="Pfam" id="PF07285">
    <property type="entry name" value="DUF1444"/>
    <property type="match status" value="1"/>
</dbReference>
<dbReference type="InterPro" id="IPR010838">
    <property type="entry name" value="DUF1444"/>
</dbReference>
<dbReference type="AlphaFoldDB" id="A0A514LH90"/>
<reference evidence="2" key="1">
    <citation type="submission" date="2019-01" db="EMBL/GenBank/DDBJ databases">
        <title>Genomic analysis of Salicibibacter sp. NKC3-5.</title>
        <authorList>
            <person name="Oh Y.J."/>
        </authorList>
    </citation>
    <scope>NUCLEOTIDE SEQUENCE [LARGE SCALE GENOMIC DNA]</scope>
    <source>
        <strain evidence="2">NKC3-5</strain>
    </source>
</reference>
<dbReference type="OrthoDB" id="154553at2"/>
<protein>
    <submittedName>
        <fullName evidence="1">DUF1444 family protein</fullName>
    </submittedName>
</protein>
<organism evidence="1 2">
    <name type="scientific">Salicibibacter halophilus</name>
    <dbReference type="NCBI Taxonomy" id="2502791"/>
    <lineage>
        <taxon>Bacteria</taxon>
        <taxon>Bacillati</taxon>
        <taxon>Bacillota</taxon>
        <taxon>Bacilli</taxon>
        <taxon>Bacillales</taxon>
        <taxon>Bacillaceae</taxon>
        <taxon>Salicibibacter</taxon>
    </lineage>
</organism>
<gene>
    <name evidence="1" type="ORF">EPH95_08445</name>
</gene>
<sequence>MAKKSKVLERIKQEFSAHKIEVDEETRQVRIEHKELGKGLTLDLPRLESKFENKGEDGLQDTVTYIQETFAAMKKQKSLSGMEQNIYPVIRSTSFPTETEDGRALIVEPHTAETRIYYALDQGKTYALIDQQMLENEGMNEQKMKEAARFNIRSLSITTRADDVAGNRFYFVNTNDGYDASRILNDAWVNEVAESIDGELALAVPHQDVFILADIQNEQGYDVLAQMAFKFFGEGRMPITALPFIYEEGKMDPIFILARKKPKGMPNEDK</sequence>